<keyword evidence="5" id="KW-1185">Reference proteome</keyword>
<keyword evidence="2 3" id="KW-0040">ANK repeat</keyword>
<dbReference type="InterPro" id="IPR036770">
    <property type="entry name" value="Ankyrin_rpt-contain_sf"/>
</dbReference>
<dbReference type="PROSITE" id="PS50088">
    <property type="entry name" value="ANK_REPEAT"/>
    <property type="match status" value="3"/>
</dbReference>
<dbReference type="PRINTS" id="PR01415">
    <property type="entry name" value="ANKYRIN"/>
</dbReference>
<evidence type="ECO:0000313" key="5">
    <source>
        <dbReference type="Proteomes" id="UP000828390"/>
    </source>
</evidence>
<dbReference type="GO" id="GO:0070531">
    <property type="term" value="C:BRCA1-A complex"/>
    <property type="evidence" value="ECO:0007669"/>
    <property type="project" value="TreeGrafter"/>
</dbReference>
<evidence type="ECO:0000256" key="2">
    <source>
        <dbReference type="ARBA" id="ARBA00023043"/>
    </source>
</evidence>
<sequence length="185" mass="20276">MCDDHSEKDCQCTSNPHYRSLHQTLDELDFSRGIWTFALDGCYDEVLNCLDKKGVHPDCLDSSGYTALHYASRNGHTDICRLLMDKGASPNIQTKSGGVTPLHRAAYCGHNDIVRLLLQRGADTTICDEDGKLPLHKAAEKGNKGITELLLQAAPNSKASRDKHGRTPADCVPSCQGDLKDLLKV</sequence>
<dbReference type="Pfam" id="PF00023">
    <property type="entry name" value="Ank"/>
    <property type="match status" value="1"/>
</dbReference>
<dbReference type="EMBL" id="JAIWYP010000006">
    <property type="protein sequence ID" value="KAH3813581.1"/>
    <property type="molecule type" value="Genomic_DNA"/>
</dbReference>
<dbReference type="Proteomes" id="UP000828390">
    <property type="component" value="Unassembled WGS sequence"/>
</dbReference>
<protein>
    <recommendedName>
        <fullName evidence="6">Ankyrin repeat domain-containing protein 39</fullName>
    </recommendedName>
</protein>
<evidence type="ECO:0000313" key="4">
    <source>
        <dbReference type="EMBL" id="KAH3813581.1"/>
    </source>
</evidence>
<dbReference type="OrthoDB" id="70519at2759"/>
<comment type="caution">
    <text evidence="4">The sequence shown here is derived from an EMBL/GenBank/DDBJ whole genome shotgun (WGS) entry which is preliminary data.</text>
</comment>
<name>A0A9D4GDR9_DREPO</name>
<accession>A0A9D4GDR9</accession>
<feature type="repeat" description="ANK" evidence="3">
    <location>
        <begin position="97"/>
        <end position="129"/>
    </location>
</feature>
<feature type="repeat" description="ANK" evidence="3">
    <location>
        <begin position="63"/>
        <end position="95"/>
    </location>
</feature>
<gene>
    <name evidence="4" type="ORF">DPMN_142042</name>
</gene>
<dbReference type="GO" id="GO:0004842">
    <property type="term" value="F:ubiquitin-protein transferase activity"/>
    <property type="evidence" value="ECO:0007669"/>
    <property type="project" value="TreeGrafter"/>
</dbReference>
<dbReference type="SUPFAM" id="SSF48403">
    <property type="entry name" value="Ankyrin repeat"/>
    <property type="match status" value="1"/>
</dbReference>
<dbReference type="GO" id="GO:0031436">
    <property type="term" value="C:BRCA1-BARD1 complex"/>
    <property type="evidence" value="ECO:0007669"/>
    <property type="project" value="TreeGrafter"/>
</dbReference>
<dbReference type="PANTHER" id="PTHR24171">
    <property type="entry name" value="ANKYRIN REPEAT DOMAIN-CONTAINING PROTEIN 39-RELATED"/>
    <property type="match status" value="1"/>
</dbReference>
<organism evidence="4 5">
    <name type="scientific">Dreissena polymorpha</name>
    <name type="common">Zebra mussel</name>
    <name type="synonym">Mytilus polymorpha</name>
    <dbReference type="NCBI Taxonomy" id="45954"/>
    <lineage>
        <taxon>Eukaryota</taxon>
        <taxon>Metazoa</taxon>
        <taxon>Spiralia</taxon>
        <taxon>Lophotrochozoa</taxon>
        <taxon>Mollusca</taxon>
        <taxon>Bivalvia</taxon>
        <taxon>Autobranchia</taxon>
        <taxon>Heteroconchia</taxon>
        <taxon>Euheterodonta</taxon>
        <taxon>Imparidentia</taxon>
        <taxon>Neoheterodontei</taxon>
        <taxon>Myida</taxon>
        <taxon>Dreissenoidea</taxon>
        <taxon>Dreissenidae</taxon>
        <taxon>Dreissena</taxon>
    </lineage>
</organism>
<dbReference type="InterPro" id="IPR002110">
    <property type="entry name" value="Ankyrin_rpt"/>
</dbReference>
<reference evidence="4" key="2">
    <citation type="submission" date="2020-11" db="EMBL/GenBank/DDBJ databases">
        <authorList>
            <person name="McCartney M.A."/>
            <person name="Auch B."/>
            <person name="Kono T."/>
            <person name="Mallez S."/>
            <person name="Becker A."/>
            <person name="Gohl D.M."/>
            <person name="Silverstein K.A.T."/>
            <person name="Koren S."/>
            <person name="Bechman K.B."/>
            <person name="Herman A."/>
            <person name="Abrahante J.E."/>
            <person name="Garbe J."/>
        </authorList>
    </citation>
    <scope>NUCLEOTIDE SEQUENCE</scope>
    <source>
        <strain evidence="4">Duluth1</strain>
        <tissue evidence="4">Whole animal</tissue>
    </source>
</reference>
<dbReference type="PROSITE" id="PS50297">
    <property type="entry name" value="ANK_REP_REGION"/>
    <property type="match status" value="3"/>
</dbReference>
<reference evidence="4" key="1">
    <citation type="journal article" date="2019" name="bioRxiv">
        <title>The Genome of the Zebra Mussel, Dreissena polymorpha: A Resource for Invasive Species Research.</title>
        <authorList>
            <person name="McCartney M.A."/>
            <person name="Auch B."/>
            <person name="Kono T."/>
            <person name="Mallez S."/>
            <person name="Zhang Y."/>
            <person name="Obille A."/>
            <person name="Becker A."/>
            <person name="Abrahante J.E."/>
            <person name="Garbe J."/>
            <person name="Badalamenti J.P."/>
            <person name="Herman A."/>
            <person name="Mangelson H."/>
            <person name="Liachko I."/>
            <person name="Sullivan S."/>
            <person name="Sone E.D."/>
            <person name="Koren S."/>
            <person name="Silverstein K.A.T."/>
            <person name="Beckman K.B."/>
            <person name="Gohl D.M."/>
        </authorList>
    </citation>
    <scope>NUCLEOTIDE SEQUENCE</scope>
    <source>
        <strain evidence="4">Duluth1</strain>
        <tissue evidence="4">Whole animal</tissue>
    </source>
</reference>
<feature type="repeat" description="ANK" evidence="3">
    <location>
        <begin position="130"/>
        <end position="162"/>
    </location>
</feature>
<dbReference type="GO" id="GO:0085020">
    <property type="term" value="P:protein K6-linked ubiquitination"/>
    <property type="evidence" value="ECO:0007669"/>
    <property type="project" value="TreeGrafter"/>
</dbReference>
<evidence type="ECO:0008006" key="6">
    <source>
        <dbReference type="Google" id="ProtNLM"/>
    </source>
</evidence>
<dbReference type="Pfam" id="PF12796">
    <property type="entry name" value="Ank_2"/>
    <property type="match status" value="1"/>
</dbReference>
<evidence type="ECO:0000256" key="3">
    <source>
        <dbReference type="PROSITE-ProRule" id="PRU00023"/>
    </source>
</evidence>
<keyword evidence="1" id="KW-0677">Repeat</keyword>
<evidence type="ECO:0000256" key="1">
    <source>
        <dbReference type="ARBA" id="ARBA00022737"/>
    </source>
</evidence>
<proteinExistence type="predicted"/>
<dbReference type="AlphaFoldDB" id="A0A9D4GDR9"/>
<dbReference type="PANTHER" id="PTHR24171:SF9">
    <property type="entry name" value="ANKYRIN REPEAT DOMAIN-CONTAINING PROTEIN 39"/>
    <property type="match status" value="1"/>
</dbReference>
<dbReference type="SMART" id="SM00248">
    <property type="entry name" value="ANK"/>
    <property type="match status" value="3"/>
</dbReference>
<dbReference type="Gene3D" id="1.25.40.20">
    <property type="entry name" value="Ankyrin repeat-containing domain"/>
    <property type="match status" value="2"/>
</dbReference>